<evidence type="ECO:0000313" key="2">
    <source>
        <dbReference type="EMBL" id="CAH2237638.1"/>
    </source>
</evidence>
<dbReference type="AlphaFoldDB" id="A0A8S4RLB3"/>
<accession>A0A8S4RLB3</accession>
<dbReference type="InterPro" id="IPR000313">
    <property type="entry name" value="PWWP_dom"/>
</dbReference>
<gene>
    <name evidence="2" type="primary">jg11318</name>
    <name evidence="2" type="ORF">PAEG_LOCUS14888</name>
</gene>
<protein>
    <submittedName>
        <fullName evidence="2">Jg11318 protein</fullName>
    </submittedName>
</protein>
<dbReference type="EMBL" id="CAKXAJ010025284">
    <property type="protein sequence ID" value="CAH2237638.1"/>
    <property type="molecule type" value="Genomic_DNA"/>
</dbReference>
<name>A0A8S4RLB3_9NEOP</name>
<keyword evidence="3" id="KW-1185">Reference proteome</keyword>
<dbReference type="OrthoDB" id="62853at2759"/>
<dbReference type="Proteomes" id="UP000838756">
    <property type="component" value="Unassembled WGS sequence"/>
</dbReference>
<organism evidence="2 3">
    <name type="scientific">Pararge aegeria aegeria</name>
    <dbReference type="NCBI Taxonomy" id="348720"/>
    <lineage>
        <taxon>Eukaryota</taxon>
        <taxon>Metazoa</taxon>
        <taxon>Ecdysozoa</taxon>
        <taxon>Arthropoda</taxon>
        <taxon>Hexapoda</taxon>
        <taxon>Insecta</taxon>
        <taxon>Pterygota</taxon>
        <taxon>Neoptera</taxon>
        <taxon>Endopterygota</taxon>
        <taxon>Lepidoptera</taxon>
        <taxon>Glossata</taxon>
        <taxon>Ditrysia</taxon>
        <taxon>Papilionoidea</taxon>
        <taxon>Nymphalidae</taxon>
        <taxon>Satyrinae</taxon>
        <taxon>Satyrini</taxon>
        <taxon>Parargina</taxon>
        <taxon>Pararge</taxon>
    </lineage>
</organism>
<evidence type="ECO:0000259" key="1">
    <source>
        <dbReference type="PROSITE" id="PS50812"/>
    </source>
</evidence>
<feature type="domain" description="PWWP" evidence="1">
    <location>
        <begin position="400"/>
        <end position="462"/>
    </location>
</feature>
<dbReference type="Pfam" id="PF00855">
    <property type="entry name" value="PWWP"/>
    <property type="match status" value="1"/>
</dbReference>
<evidence type="ECO:0000313" key="3">
    <source>
        <dbReference type="Proteomes" id="UP000838756"/>
    </source>
</evidence>
<dbReference type="PROSITE" id="PS50812">
    <property type="entry name" value="PWWP"/>
    <property type="match status" value="1"/>
</dbReference>
<comment type="caution">
    <text evidence="2">The sequence shown here is derived from an EMBL/GenBank/DDBJ whole genome shotgun (WGS) entry which is preliminary data.</text>
</comment>
<proteinExistence type="predicted"/>
<dbReference type="InterPro" id="IPR011011">
    <property type="entry name" value="Znf_FYVE_PHD"/>
</dbReference>
<dbReference type="SUPFAM" id="SSF57903">
    <property type="entry name" value="FYVE/PHD zinc finger"/>
    <property type="match status" value="1"/>
</dbReference>
<dbReference type="SMART" id="SM00293">
    <property type="entry name" value="PWWP"/>
    <property type="match status" value="1"/>
</dbReference>
<sequence length="491" mass="56417">MSTTSAGIYHWKLGDIALARVCKKVYAKVLVVKNEDGLFHDEKVLGITADDKGIRVTKQLCYYVETVRTKQQMWLPYTCMHLAERSRPFYGSTIKAPVTKSDAKATPRKRKLMEDHVLPLNVKPSKCKEPDLNISYEIRQKPLKQGKYENAFKQFVRLGKEHLFDHFYSTLCFEKVKNSDILDYLDNVDASTEDKLDMVIKNIVTEKEIDNYLHQCWRYNFVHKQSDSSKDASDNMKSSALFKFNKNIPVTIHAPWCLVCGCGDRLWECTNCPASFHLACRREWLVNIIHRKSPPKKAQKHVTLVAKILSSTRTISSIQKEKENLEICPSCMWGPKVGFRCILFFLNSASDRKSPPKKAQKHVTLVAKILSSTRTISSIQKEKENLEICPSCMWGPKVGYDDVVWHKLSTCPWWPARVLTPGAIPHCLLTRNHSPHQWPLQYYGTLNYSWGDSNRMCLFLPKHTGALQAKDEMLRSAVMDACDDYISVYLT</sequence>
<reference evidence="2" key="1">
    <citation type="submission" date="2022-03" db="EMBL/GenBank/DDBJ databases">
        <authorList>
            <person name="Lindestad O."/>
        </authorList>
    </citation>
    <scope>NUCLEOTIDE SEQUENCE</scope>
</reference>
<dbReference type="SUPFAM" id="SSF63748">
    <property type="entry name" value="Tudor/PWWP/MBT"/>
    <property type="match status" value="1"/>
</dbReference>
<dbReference type="Gene3D" id="2.30.30.140">
    <property type="match status" value="1"/>
</dbReference>